<dbReference type="KEGG" id="sfu:Sfum_2221"/>
<comment type="similarity">
    <text evidence="2">Belongs to the [NiFe]/[NiFeSe] hydrogenase large subunit family.</text>
</comment>
<evidence type="ECO:0000256" key="6">
    <source>
        <dbReference type="PIRSR" id="PIRSR601501-1"/>
    </source>
</evidence>
<keyword evidence="5" id="KW-0560">Oxidoreductase</keyword>
<dbReference type="Pfam" id="PF00374">
    <property type="entry name" value="NiFeSe_Hases"/>
    <property type="match status" value="2"/>
</dbReference>
<feature type="binding site" evidence="6">
    <location>
        <position position="65"/>
    </location>
    <ligand>
        <name>Fe cation</name>
        <dbReference type="ChEBI" id="CHEBI:24875"/>
    </ligand>
</feature>
<dbReference type="AlphaFoldDB" id="A0LKF1"/>
<accession>A0LKF1</accession>
<dbReference type="HOGENOM" id="CLU_044556_0_0_7"/>
<keyword evidence="3 6" id="KW-0533">Nickel</keyword>
<feature type="binding site" evidence="6">
    <location>
        <position position="454"/>
    </location>
    <ligand>
        <name>Fe cation</name>
        <dbReference type="ChEBI" id="CHEBI:24875"/>
    </ligand>
</feature>
<dbReference type="InterPro" id="IPR029014">
    <property type="entry name" value="NiFe-Hase_large"/>
</dbReference>
<dbReference type="RefSeq" id="WP_011699072.1">
    <property type="nucleotide sequence ID" value="NC_008554.1"/>
</dbReference>
<evidence type="ECO:0000256" key="2">
    <source>
        <dbReference type="ARBA" id="ARBA00009292"/>
    </source>
</evidence>
<dbReference type="eggNOG" id="COG3259">
    <property type="taxonomic scope" value="Bacteria"/>
</dbReference>
<comment type="cofactor">
    <cofactor evidence="1 6">
        <name>Ni(2+)</name>
        <dbReference type="ChEBI" id="CHEBI:49786"/>
    </cofactor>
</comment>
<dbReference type="Gene3D" id="1.10.645.10">
    <property type="entry name" value="Cytochrome-c3 Hydrogenase, chain B"/>
    <property type="match status" value="1"/>
</dbReference>
<evidence type="ECO:0000256" key="4">
    <source>
        <dbReference type="ARBA" id="ARBA00022723"/>
    </source>
</evidence>
<dbReference type="EMBL" id="CP000478">
    <property type="protein sequence ID" value="ABK17903.1"/>
    <property type="molecule type" value="Genomic_DNA"/>
</dbReference>
<dbReference type="GO" id="GO:0016491">
    <property type="term" value="F:oxidoreductase activity"/>
    <property type="evidence" value="ECO:0007669"/>
    <property type="project" value="UniProtKB-KW"/>
</dbReference>
<feature type="binding site" evidence="6">
    <location>
        <position position="405"/>
    </location>
    <ligand>
        <name>Mg(2+)</name>
        <dbReference type="ChEBI" id="CHEBI:18420"/>
    </ligand>
</feature>
<dbReference type="Proteomes" id="UP000001784">
    <property type="component" value="Chromosome"/>
</dbReference>
<keyword evidence="6" id="KW-0408">Iron</keyword>
<evidence type="ECO:0000313" key="7">
    <source>
        <dbReference type="EMBL" id="ABK17903.1"/>
    </source>
</evidence>
<dbReference type="PANTHER" id="PTHR43600">
    <property type="entry name" value="COENZYME F420 HYDROGENASE, SUBUNIT ALPHA"/>
    <property type="match status" value="1"/>
</dbReference>
<evidence type="ECO:0000256" key="1">
    <source>
        <dbReference type="ARBA" id="ARBA00001967"/>
    </source>
</evidence>
<evidence type="ECO:0000256" key="5">
    <source>
        <dbReference type="ARBA" id="ARBA00023002"/>
    </source>
</evidence>
<dbReference type="InterPro" id="IPR001501">
    <property type="entry name" value="Ni-dep_hyd_lsu"/>
</dbReference>
<gene>
    <name evidence="7" type="ordered locus">Sfum_2221</name>
</gene>
<keyword evidence="8" id="KW-1185">Reference proteome</keyword>
<evidence type="ECO:0000256" key="3">
    <source>
        <dbReference type="ARBA" id="ARBA00022596"/>
    </source>
</evidence>
<feature type="binding site" evidence="6">
    <location>
        <position position="65"/>
    </location>
    <ligand>
        <name>Ni(2+)</name>
        <dbReference type="ChEBI" id="CHEBI:49786"/>
    </ligand>
</feature>
<feature type="binding site" evidence="6">
    <location>
        <position position="451"/>
    </location>
    <ligand>
        <name>Ni(2+)</name>
        <dbReference type="ChEBI" id="CHEBI:49786"/>
    </ligand>
</feature>
<dbReference type="InParanoid" id="A0LKF1"/>
<comment type="cofactor">
    <cofactor evidence="6">
        <name>Fe cation</name>
        <dbReference type="ChEBI" id="CHEBI:24875"/>
    </cofactor>
</comment>
<proteinExistence type="inferred from homology"/>
<feature type="binding site" evidence="6">
    <location>
        <position position="62"/>
    </location>
    <ligand>
        <name>Mg(2+)</name>
        <dbReference type="ChEBI" id="CHEBI:18420"/>
    </ligand>
</feature>
<protein>
    <submittedName>
        <fullName evidence="7">Nickel-dependent hydrogenase, large subunit</fullName>
    </submittedName>
</protein>
<dbReference type="OrthoDB" id="9761717at2"/>
<dbReference type="GO" id="GO:0016151">
    <property type="term" value="F:nickel cation binding"/>
    <property type="evidence" value="ECO:0007669"/>
    <property type="project" value="InterPro"/>
</dbReference>
<dbReference type="SUPFAM" id="SSF56762">
    <property type="entry name" value="HydB/Nqo4-like"/>
    <property type="match status" value="1"/>
</dbReference>
<organism evidence="7 8">
    <name type="scientific">Syntrophobacter fumaroxidans (strain DSM 10017 / MPOB)</name>
    <dbReference type="NCBI Taxonomy" id="335543"/>
    <lineage>
        <taxon>Bacteria</taxon>
        <taxon>Pseudomonadati</taxon>
        <taxon>Thermodesulfobacteriota</taxon>
        <taxon>Syntrophobacteria</taxon>
        <taxon>Syntrophobacterales</taxon>
        <taxon>Syntrophobacteraceae</taxon>
        <taxon>Syntrophobacter</taxon>
    </lineage>
</organism>
<keyword evidence="6" id="KW-0460">Magnesium</keyword>
<keyword evidence="4 6" id="KW-0479">Metal-binding</keyword>
<feature type="binding site" evidence="6">
    <location>
        <position position="43"/>
    </location>
    <ligand>
        <name>Mg(2+)</name>
        <dbReference type="ChEBI" id="CHEBI:18420"/>
    </ligand>
</feature>
<reference evidence="7 8" key="1">
    <citation type="submission" date="2006-10" db="EMBL/GenBank/DDBJ databases">
        <title>Complete sequence of Syntrophobacter fumaroxidans MPOB.</title>
        <authorList>
            <consortium name="US DOE Joint Genome Institute"/>
            <person name="Copeland A."/>
            <person name="Lucas S."/>
            <person name="Lapidus A."/>
            <person name="Barry K."/>
            <person name="Detter J.C."/>
            <person name="Glavina del Rio T."/>
            <person name="Hammon N."/>
            <person name="Israni S."/>
            <person name="Pitluck S."/>
            <person name="Goltsman E.G."/>
            <person name="Martinez M."/>
            <person name="Schmutz J."/>
            <person name="Larimer F."/>
            <person name="Land M."/>
            <person name="Hauser L."/>
            <person name="Kyrpides N."/>
            <person name="Kim E."/>
            <person name="Boone D.R."/>
            <person name="Brockman F."/>
            <person name="Culley D."/>
            <person name="Ferry J."/>
            <person name="Gunsalus R."/>
            <person name="McInerney M.J."/>
            <person name="Morrison M."/>
            <person name="Plugge C."/>
            <person name="Rohlin L."/>
            <person name="Scholten J."/>
            <person name="Sieber J."/>
            <person name="Stams A.J.M."/>
            <person name="Worm P."/>
            <person name="Henstra A.M."/>
            <person name="Richardson P."/>
        </authorList>
    </citation>
    <scope>NUCLEOTIDE SEQUENCE [LARGE SCALE GENOMIC DNA]</scope>
    <source>
        <strain evidence="8">DSM 10017 / MPOB</strain>
    </source>
</reference>
<dbReference type="STRING" id="335543.Sfum_2221"/>
<name>A0LKF1_SYNFM</name>
<feature type="binding site" evidence="6">
    <location>
        <position position="457"/>
    </location>
    <ligand>
        <name>Mg(2+)</name>
        <dbReference type="ChEBI" id="CHEBI:18420"/>
    </ligand>
</feature>
<dbReference type="PANTHER" id="PTHR43600:SF2">
    <property type="entry name" value="F420-NON-REDUCING HYDROGENASE VHU SUBUNIT A"/>
    <property type="match status" value="1"/>
</dbReference>
<evidence type="ECO:0000313" key="8">
    <source>
        <dbReference type="Proteomes" id="UP000001784"/>
    </source>
</evidence>
<sequence length="482" mass="53720">MGKKLVIEPVTRVEGHARVTIVLEDSGKVKDARVQVIEMRGFEKFCVGRPVEEMPRIVTAICGICPWAHHMASSKAADALFGVQIPETARKIREAAYSAHIVHSHLLHFFFLAAPDFLSDPGADFGVRNIIGLAARNPDLVRRAVRARHMAQEMTGIIAANATRPDAVVPGGFSRAMSEEQRQELLPMAREVLEFTRFAVDFAKEKVFIPQWPQVKEEPSLATGFLGTVDANGGLNFYDGRLRLKQPGDNGNYKEFEPKDYRDFIEEQAMDWSYVKFPFVRSAGRLSLDPEDPVGVYRSNSLARINVCDHITTPLAQQELLEFRETVGRLPQHSFLQHWARLIEALYNSERAVELLSDPEITNPNVRETVTPVAGRGVGVVEAPRGALIHDYEADDKGFITKVNLIVATTHNSAAMNIDVLMAARRILDGGRSDEEALNKVEMVIRAYDPCFSCSTHVLGGALPVKLQFRDTRGQVIRTIQN</sequence>